<evidence type="ECO:0000259" key="2">
    <source>
        <dbReference type="PROSITE" id="PS50911"/>
    </source>
</evidence>
<dbReference type="Pfam" id="PF05257">
    <property type="entry name" value="CHAP"/>
    <property type="match status" value="1"/>
</dbReference>
<keyword evidence="1" id="KW-0812">Transmembrane</keyword>
<dbReference type="InterPro" id="IPR002508">
    <property type="entry name" value="MurNAc-LAA_cat"/>
</dbReference>
<accession>A0A380D7D8</accession>
<dbReference type="EMBL" id="UGZE01000002">
    <property type="protein sequence ID" value="SUJ61396.1"/>
    <property type="molecule type" value="Genomic_DNA"/>
</dbReference>
<dbReference type="SUPFAM" id="SSF54001">
    <property type="entry name" value="Cysteine proteinases"/>
    <property type="match status" value="1"/>
</dbReference>
<keyword evidence="1" id="KW-1133">Transmembrane helix</keyword>
<feature type="transmembrane region" description="Helical" evidence="1">
    <location>
        <begin position="227"/>
        <end position="245"/>
    </location>
</feature>
<dbReference type="PANTHER" id="PTHR30404:SF8">
    <property type="entry name" value="AUTOLYSIN PH-RELATED"/>
    <property type="match status" value="1"/>
</dbReference>
<evidence type="ECO:0000313" key="3">
    <source>
        <dbReference type="EMBL" id="SUJ61396.1"/>
    </source>
</evidence>
<dbReference type="InterPro" id="IPR038765">
    <property type="entry name" value="Papain-like_cys_pep_sf"/>
</dbReference>
<feature type="domain" description="Peptidase C51" evidence="2">
    <location>
        <begin position="5"/>
        <end position="136"/>
    </location>
</feature>
<dbReference type="InterPro" id="IPR007921">
    <property type="entry name" value="CHAP_dom"/>
</dbReference>
<keyword evidence="1" id="KW-0472">Membrane</keyword>
<dbReference type="AlphaFoldDB" id="A0A380D7D8"/>
<reference evidence="3 4" key="1">
    <citation type="submission" date="2018-06" db="EMBL/GenBank/DDBJ databases">
        <authorList>
            <consortium name="Pathogen Informatics"/>
            <person name="Doyle S."/>
        </authorList>
    </citation>
    <scope>NUCLEOTIDE SEQUENCE [LARGE SCALE GENOMIC DNA]</scope>
    <source>
        <strain evidence="3 4">NCTC12413</strain>
    </source>
</reference>
<dbReference type="Pfam" id="PF01520">
    <property type="entry name" value="Amidase_3"/>
    <property type="match status" value="1"/>
</dbReference>
<dbReference type="PROSITE" id="PS50911">
    <property type="entry name" value="CHAP"/>
    <property type="match status" value="1"/>
</dbReference>
<gene>
    <name evidence="3" type="ORF">NCTC12413_02705</name>
</gene>
<name>A0A380D7D8_9STAP</name>
<dbReference type="GO" id="GO:0009253">
    <property type="term" value="P:peptidoglycan catabolic process"/>
    <property type="evidence" value="ECO:0007669"/>
    <property type="project" value="InterPro"/>
</dbReference>
<dbReference type="InterPro" id="IPR050695">
    <property type="entry name" value="N-acetylmuramoyl_amidase_3"/>
</dbReference>
<sequence>MAKTQTQINKIVNSYLGKYIDFDGYYAFQCMDLAVSYVYKLTDGSFRMYGNAKDAINNKFPSGWKVIRNQASTVPKKGWIAVYTTGVYQRYGHIGIVYNGGNTSQFQILEQNFDGLANSPAKLRWDNYSGLTHFIVPPTKSITTSSNGSAKATTTKAKTSTPKTKKRKIMLVAGHGYNDPGAVGNGTSEKAFIRDNITKRVKSYLEKEGHTVALYGGSSQVKTCSKIQLTVIASVILGITVYIGLNHKDMK</sequence>
<dbReference type="EC" id="3.5.1.28" evidence="3"/>
<evidence type="ECO:0000313" key="4">
    <source>
        <dbReference type="Proteomes" id="UP000254956"/>
    </source>
</evidence>
<dbReference type="SUPFAM" id="SSF53187">
    <property type="entry name" value="Zn-dependent exopeptidases"/>
    <property type="match status" value="1"/>
</dbReference>
<protein>
    <submittedName>
        <fullName evidence="3">Autolysin</fullName>
        <ecNumber evidence="3">3.5.1.28</ecNumber>
    </submittedName>
</protein>
<dbReference type="Gene3D" id="3.90.1720.10">
    <property type="entry name" value="endopeptidase domain like (from Nostoc punctiforme)"/>
    <property type="match status" value="1"/>
</dbReference>
<dbReference type="Proteomes" id="UP000254956">
    <property type="component" value="Unassembled WGS sequence"/>
</dbReference>
<evidence type="ECO:0000256" key="1">
    <source>
        <dbReference type="SAM" id="Phobius"/>
    </source>
</evidence>
<dbReference type="PANTHER" id="PTHR30404">
    <property type="entry name" value="N-ACETYLMURAMOYL-L-ALANINE AMIDASE"/>
    <property type="match status" value="1"/>
</dbReference>
<keyword evidence="3" id="KW-0378">Hydrolase</keyword>
<dbReference type="Gene3D" id="3.40.630.40">
    <property type="entry name" value="Zn-dependent exopeptidases"/>
    <property type="match status" value="1"/>
</dbReference>
<dbReference type="GO" id="GO:0030288">
    <property type="term" value="C:outer membrane-bounded periplasmic space"/>
    <property type="evidence" value="ECO:0007669"/>
    <property type="project" value="TreeGrafter"/>
</dbReference>
<dbReference type="RefSeq" id="WP_172606441.1">
    <property type="nucleotide sequence ID" value="NZ_UGZE01000002.1"/>
</dbReference>
<dbReference type="GO" id="GO:0008745">
    <property type="term" value="F:N-acetylmuramoyl-L-alanine amidase activity"/>
    <property type="evidence" value="ECO:0007669"/>
    <property type="project" value="UniProtKB-EC"/>
</dbReference>
<proteinExistence type="predicted"/>
<organism evidence="3 4">
    <name type="scientific">Staphylococcus arlettae</name>
    <dbReference type="NCBI Taxonomy" id="29378"/>
    <lineage>
        <taxon>Bacteria</taxon>
        <taxon>Bacillati</taxon>
        <taxon>Bacillota</taxon>
        <taxon>Bacilli</taxon>
        <taxon>Bacillales</taxon>
        <taxon>Staphylococcaceae</taxon>
        <taxon>Staphylococcus</taxon>
    </lineage>
</organism>